<comment type="caution">
    <text evidence="1">The sequence shown here is derived from an EMBL/GenBank/DDBJ whole genome shotgun (WGS) entry which is preliminary data.</text>
</comment>
<evidence type="ECO:0000313" key="1">
    <source>
        <dbReference type="EMBL" id="GAN34503.1"/>
    </source>
</evidence>
<organism evidence="1 2">
    <name type="scientific">Candidatus Brocadia sinica JPN1</name>
    <dbReference type="NCBI Taxonomy" id="1197129"/>
    <lineage>
        <taxon>Bacteria</taxon>
        <taxon>Pseudomonadati</taxon>
        <taxon>Planctomycetota</taxon>
        <taxon>Candidatus Brocadiia</taxon>
        <taxon>Candidatus Brocadiales</taxon>
        <taxon>Candidatus Brocadiaceae</taxon>
        <taxon>Candidatus Brocadia</taxon>
    </lineage>
</organism>
<accession>A0ABQ0K0L9</accession>
<sequence length="73" mass="8284">MKTLPVMALQEIKDLTKRLKIKKTTKGIQKKKPYGVFNEKRTPSTMTKELPALSDWMAREGTTHVAMESTGAY</sequence>
<dbReference type="EMBL" id="BAFN01000001">
    <property type="protein sequence ID" value="GAN34503.1"/>
    <property type="molecule type" value="Genomic_DNA"/>
</dbReference>
<name>A0ABQ0K0L9_9BACT</name>
<keyword evidence="2" id="KW-1185">Reference proteome</keyword>
<reference evidence="2" key="1">
    <citation type="journal article" date="2015" name="Genome Announc.">
        <title>Draft Genome Sequence of an Anaerobic Ammonium-Oxidizing Bacterium, "Candidatus Brocadia sinica".</title>
        <authorList>
            <person name="Oshiki M."/>
            <person name="Shinyako-Hata K."/>
            <person name="Satoh H."/>
            <person name="Okabe S."/>
        </authorList>
    </citation>
    <scope>NUCLEOTIDE SEQUENCE [LARGE SCALE GENOMIC DNA]</scope>
    <source>
        <strain evidence="2">JPN1</strain>
    </source>
</reference>
<protein>
    <submittedName>
        <fullName evidence="1">Uncharacterized protein</fullName>
    </submittedName>
</protein>
<dbReference type="RefSeq" id="WP_052564502.1">
    <property type="nucleotide sequence ID" value="NZ_BAFN01000001.1"/>
</dbReference>
<dbReference type="Proteomes" id="UP000032309">
    <property type="component" value="Unassembled WGS sequence"/>
</dbReference>
<proteinExistence type="predicted"/>
<evidence type="ECO:0000313" key="2">
    <source>
        <dbReference type="Proteomes" id="UP000032309"/>
    </source>
</evidence>
<gene>
    <name evidence="1" type="ORF">BROSI_A3040</name>
</gene>